<dbReference type="SUPFAM" id="SSF88659">
    <property type="entry name" value="Sigma3 and sigma4 domains of RNA polymerase sigma factors"/>
    <property type="match status" value="1"/>
</dbReference>
<dbReference type="Gene3D" id="1.10.10.10">
    <property type="entry name" value="Winged helix-like DNA-binding domain superfamily/Winged helix DNA-binding domain"/>
    <property type="match status" value="1"/>
</dbReference>
<feature type="domain" description="RNA polymerase sigma factor 70 region 4 type 2" evidence="5">
    <location>
        <begin position="107"/>
        <end position="158"/>
    </location>
</feature>
<dbReference type="RefSeq" id="WP_219801868.1">
    <property type="nucleotide sequence ID" value="NZ_CP080096.1"/>
</dbReference>
<evidence type="ECO:0000256" key="3">
    <source>
        <dbReference type="ARBA" id="ARBA00023082"/>
    </source>
</evidence>
<dbReference type="EMBL" id="CP080096">
    <property type="protein sequence ID" value="QYD72445.1"/>
    <property type="molecule type" value="Genomic_DNA"/>
</dbReference>
<dbReference type="InterPro" id="IPR036388">
    <property type="entry name" value="WH-like_DNA-bd_sf"/>
</dbReference>
<keyword evidence="2" id="KW-0805">Transcription regulation</keyword>
<dbReference type="InterPro" id="IPR014284">
    <property type="entry name" value="RNA_pol_sigma-70_dom"/>
</dbReference>
<evidence type="ECO:0000313" key="7">
    <source>
        <dbReference type="EMBL" id="QYD72445.1"/>
    </source>
</evidence>
<evidence type="ECO:0000259" key="5">
    <source>
        <dbReference type="Pfam" id="PF08281"/>
    </source>
</evidence>
<dbReference type="PANTHER" id="PTHR43133">
    <property type="entry name" value="RNA POLYMERASE ECF-TYPE SIGMA FACTO"/>
    <property type="match status" value="1"/>
</dbReference>
<keyword evidence="8" id="KW-1185">Reference proteome</keyword>
<dbReference type="InterPro" id="IPR013325">
    <property type="entry name" value="RNA_pol_sigma_r2"/>
</dbReference>
<dbReference type="NCBIfam" id="TIGR02937">
    <property type="entry name" value="sigma70-ECF"/>
    <property type="match status" value="1"/>
</dbReference>
<dbReference type="InterPro" id="IPR053866">
    <property type="entry name" value="PhyR_sigma2"/>
</dbReference>
<protein>
    <submittedName>
        <fullName evidence="7">RNA polymerase sigma factor</fullName>
    </submittedName>
</protein>
<dbReference type="InterPro" id="IPR013249">
    <property type="entry name" value="RNA_pol_sigma70_r4_t2"/>
</dbReference>
<feature type="domain" description="PhyR sigma2" evidence="6">
    <location>
        <begin position="12"/>
        <end position="64"/>
    </location>
</feature>
<sequence length="165" mass="18640">MSAPDICDEMLSHVPRLRRYARALLVNRDRADDLVQDTLERALRNASQFRPDTDLRAWLMTIMHNIFVNDVVRAANARVHIAVDDASIIDEQFMVDGHHAASLEVRDLASALQQLPAEQREIVLLVGLEEMSYAQVAEALNLPMGTVMSRLSRARSKLRVLLARD</sequence>
<evidence type="ECO:0000259" key="6">
    <source>
        <dbReference type="Pfam" id="PF22029"/>
    </source>
</evidence>
<organism evidence="7 8">
    <name type="scientific">Paraburkholderia edwinii</name>
    <dbReference type="NCBI Taxonomy" id="2861782"/>
    <lineage>
        <taxon>Bacteria</taxon>
        <taxon>Pseudomonadati</taxon>
        <taxon>Pseudomonadota</taxon>
        <taxon>Betaproteobacteria</taxon>
        <taxon>Burkholderiales</taxon>
        <taxon>Burkholderiaceae</taxon>
        <taxon>Paraburkholderia</taxon>
    </lineage>
</organism>
<dbReference type="InterPro" id="IPR013324">
    <property type="entry name" value="RNA_pol_sigma_r3/r4-like"/>
</dbReference>
<dbReference type="InterPro" id="IPR039425">
    <property type="entry name" value="RNA_pol_sigma-70-like"/>
</dbReference>
<dbReference type="PANTHER" id="PTHR43133:SF25">
    <property type="entry name" value="RNA POLYMERASE SIGMA FACTOR RFAY-RELATED"/>
    <property type="match status" value="1"/>
</dbReference>
<comment type="similarity">
    <text evidence="1">Belongs to the sigma-70 factor family. ECF subfamily.</text>
</comment>
<gene>
    <name evidence="7" type="ORF">KZJ38_22215</name>
</gene>
<dbReference type="Proteomes" id="UP000826462">
    <property type="component" value="Chromosome 2"/>
</dbReference>
<evidence type="ECO:0000256" key="1">
    <source>
        <dbReference type="ARBA" id="ARBA00010641"/>
    </source>
</evidence>
<dbReference type="Gene3D" id="1.10.1740.10">
    <property type="match status" value="1"/>
</dbReference>
<evidence type="ECO:0000313" key="8">
    <source>
        <dbReference type="Proteomes" id="UP000826462"/>
    </source>
</evidence>
<keyword evidence="3" id="KW-0731">Sigma factor</keyword>
<evidence type="ECO:0000256" key="2">
    <source>
        <dbReference type="ARBA" id="ARBA00023015"/>
    </source>
</evidence>
<dbReference type="Pfam" id="PF22029">
    <property type="entry name" value="PhyR_sigma2"/>
    <property type="match status" value="1"/>
</dbReference>
<dbReference type="Pfam" id="PF08281">
    <property type="entry name" value="Sigma70_r4_2"/>
    <property type="match status" value="1"/>
</dbReference>
<keyword evidence="4" id="KW-0804">Transcription</keyword>
<evidence type="ECO:0000256" key="4">
    <source>
        <dbReference type="ARBA" id="ARBA00023163"/>
    </source>
</evidence>
<dbReference type="CDD" id="cd06171">
    <property type="entry name" value="Sigma70_r4"/>
    <property type="match status" value="1"/>
</dbReference>
<proteinExistence type="inferred from homology"/>
<name>A0ABX8V010_9BURK</name>
<accession>A0ABX8V010</accession>
<dbReference type="SUPFAM" id="SSF88946">
    <property type="entry name" value="Sigma2 domain of RNA polymerase sigma factors"/>
    <property type="match status" value="1"/>
</dbReference>
<reference evidence="7 8" key="1">
    <citation type="submission" date="2021-07" db="EMBL/GenBank/DDBJ databases">
        <title>Paraburkholderia edwinii protects Aspergillus sp. from phenazines by acting as a toxin sponge.</title>
        <authorList>
            <person name="Dahlstrom K.M."/>
            <person name="Newman D.K."/>
        </authorList>
    </citation>
    <scope>NUCLEOTIDE SEQUENCE [LARGE SCALE GENOMIC DNA]</scope>
    <source>
        <strain evidence="7 8">Pe01</strain>
    </source>
</reference>